<dbReference type="GO" id="GO:0008270">
    <property type="term" value="F:zinc ion binding"/>
    <property type="evidence" value="ECO:0007669"/>
    <property type="project" value="UniProtKB-KW"/>
</dbReference>
<dbReference type="KEGG" id="ehx:EMIHUDRAFT_466429"/>
<dbReference type="EnsemblProtists" id="EOD40922">
    <property type="protein sequence ID" value="EOD40922"/>
    <property type="gene ID" value="EMIHUDRAFT_466429"/>
</dbReference>
<evidence type="ECO:0000256" key="1">
    <source>
        <dbReference type="PROSITE-ProRule" id="PRU00047"/>
    </source>
</evidence>
<feature type="compositionally biased region" description="Low complexity" evidence="2">
    <location>
        <begin position="130"/>
        <end position="147"/>
    </location>
</feature>
<dbReference type="KEGG" id="ehx:EMIHUDRAFT_465443"/>
<dbReference type="SUPFAM" id="SSF57756">
    <property type="entry name" value="Retrovirus zinc finger-like domains"/>
    <property type="match status" value="1"/>
</dbReference>
<dbReference type="EnsemblProtists" id="EOD08993">
    <property type="protein sequence ID" value="EOD08993"/>
    <property type="gene ID" value="EMIHUDRAFT_465443"/>
</dbReference>
<dbReference type="InterPro" id="IPR036875">
    <property type="entry name" value="Znf_CCHC_sf"/>
</dbReference>
<sequence>MWRGGGGGGGGPRSRSPPDDRLSKRQRRARSRSRSPGGDGEGGALRHFQEHSAKPGFKKLHHPERVAEELLAFREAARRSLRQLVAELKQGSLLGPRLAAAPSSALGANGEKRRSEAENGEADESGGDGEALPDAAPPAAEDGGAPLQLRPAAPAVGSVVVDGLTPGSLTPMLPALYSALAGGGEGAAAEGSGLTAIAAAEPIGADRDGSGEGAGSLKLRLWAGYASGGAARAAARAAQELPQLAELAPRAALVKAVERVPPLLRTALPPQRSAAALLPPLRELCAALAARAALPTAEEAAEEAIGREAVEALPCESRLHLLLLYLRRVLAFDALGQQDKETAAAAVAAGEAFYSANCLQIEEGKHASKLDAEVAAAFEPKFKAYFLAADARVSALRALEPLREPPSPPSPRAPRFDERRGGGGRLSDERRSGGDDRRGGGDDRRGGGGGKGGGGGGGGGGRDRDCFNCGQSGHLARDCPNPRPGRGVGGSAAPRPPPAGALVSSRPIKSYMDLDAPEEDDLFT</sequence>
<reference evidence="4" key="2">
    <citation type="submission" date="2024-10" db="UniProtKB">
        <authorList>
            <consortium name="EnsemblProtists"/>
        </authorList>
    </citation>
    <scope>IDENTIFICATION</scope>
</reference>
<feature type="domain" description="CCHC-type" evidence="3">
    <location>
        <begin position="466"/>
        <end position="481"/>
    </location>
</feature>
<dbReference type="STRING" id="2903.R1E0L0"/>
<dbReference type="Proteomes" id="UP000013827">
    <property type="component" value="Unassembled WGS sequence"/>
</dbReference>
<evidence type="ECO:0000256" key="2">
    <source>
        <dbReference type="SAM" id="MobiDB-lite"/>
    </source>
</evidence>
<feature type="region of interest" description="Disordered" evidence="2">
    <location>
        <begin position="1"/>
        <end position="61"/>
    </location>
</feature>
<dbReference type="PROSITE" id="PS50158">
    <property type="entry name" value="ZF_CCHC"/>
    <property type="match status" value="1"/>
</dbReference>
<dbReference type="GeneID" id="17286192"/>
<evidence type="ECO:0000313" key="5">
    <source>
        <dbReference type="Proteomes" id="UP000013827"/>
    </source>
</evidence>
<dbReference type="HOGENOM" id="CLU_520181_0_0_1"/>
<dbReference type="PaxDb" id="2903-EOD08993"/>
<dbReference type="RefSeq" id="XP_005793351.1">
    <property type="nucleotide sequence ID" value="XM_005793294.1"/>
</dbReference>
<feature type="compositionally biased region" description="Acidic residues" evidence="2">
    <location>
        <begin position="118"/>
        <end position="127"/>
    </location>
</feature>
<dbReference type="Gene3D" id="4.10.60.10">
    <property type="entry name" value="Zinc finger, CCHC-type"/>
    <property type="match status" value="1"/>
</dbReference>
<dbReference type="AlphaFoldDB" id="A0A0D3ICK8"/>
<dbReference type="SMART" id="SM00343">
    <property type="entry name" value="ZnF_C2HC"/>
    <property type="match status" value="1"/>
</dbReference>
<reference evidence="5" key="1">
    <citation type="journal article" date="2013" name="Nature">
        <title>Pan genome of the phytoplankton Emiliania underpins its global distribution.</title>
        <authorList>
            <person name="Read B.A."/>
            <person name="Kegel J."/>
            <person name="Klute M.J."/>
            <person name="Kuo A."/>
            <person name="Lefebvre S.C."/>
            <person name="Maumus F."/>
            <person name="Mayer C."/>
            <person name="Miller J."/>
            <person name="Monier A."/>
            <person name="Salamov A."/>
            <person name="Young J."/>
            <person name="Aguilar M."/>
            <person name="Claverie J.M."/>
            <person name="Frickenhaus S."/>
            <person name="Gonzalez K."/>
            <person name="Herman E.K."/>
            <person name="Lin Y.C."/>
            <person name="Napier J."/>
            <person name="Ogata H."/>
            <person name="Sarno A.F."/>
            <person name="Shmutz J."/>
            <person name="Schroeder D."/>
            <person name="de Vargas C."/>
            <person name="Verret F."/>
            <person name="von Dassow P."/>
            <person name="Valentin K."/>
            <person name="Van de Peer Y."/>
            <person name="Wheeler G."/>
            <person name="Dacks J.B."/>
            <person name="Delwiche C.F."/>
            <person name="Dyhrman S.T."/>
            <person name="Glockner G."/>
            <person name="John U."/>
            <person name="Richards T."/>
            <person name="Worden A.Z."/>
            <person name="Zhang X."/>
            <person name="Grigoriev I.V."/>
            <person name="Allen A.E."/>
            <person name="Bidle K."/>
            <person name="Borodovsky M."/>
            <person name="Bowler C."/>
            <person name="Brownlee C."/>
            <person name="Cock J.M."/>
            <person name="Elias M."/>
            <person name="Gladyshev V.N."/>
            <person name="Groth M."/>
            <person name="Guda C."/>
            <person name="Hadaegh A."/>
            <person name="Iglesias-Rodriguez M.D."/>
            <person name="Jenkins J."/>
            <person name="Jones B.M."/>
            <person name="Lawson T."/>
            <person name="Leese F."/>
            <person name="Lindquist E."/>
            <person name="Lobanov A."/>
            <person name="Lomsadze A."/>
            <person name="Malik S.B."/>
            <person name="Marsh M.E."/>
            <person name="Mackinder L."/>
            <person name="Mock T."/>
            <person name="Mueller-Roeber B."/>
            <person name="Pagarete A."/>
            <person name="Parker M."/>
            <person name="Probert I."/>
            <person name="Quesneville H."/>
            <person name="Raines C."/>
            <person name="Rensing S.A."/>
            <person name="Riano-Pachon D.M."/>
            <person name="Richier S."/>
            <person name="Rokitta S."/>
            <person name="Shiraiwa Y."/>
            <person name="Soanes D.M."/>
            <person name="van der Giezen M."/>
            <person name="Wahlund T.M."/>
            <person name="Williams B."/>
            <person name="Wilson W."/>
            <person name="Wolfe G."/>
            <person name="Wurch L.L."/>
        </authorList>
    </citation>
    <scope>NUCLEOTIDE SEQUENCE</scope>
</reference>
<evidence type="ECO:0000259" key="3">
    <source>
        <dbReference type="PROSITE" id="PS50158"/>
    </source>
</evidence>
<dbReference type="GeneID" id="17255121"/>
<feature type="compositionally biased region" description="Basic and acidic residues" evidence="2">
    <location>
        <begin position="414"/>
        <end position="446"/>
    </location>
</feature>
<keyword evidence="1" id="KW-0863">Zinc-finger</keyword>
<keyword evidence="5" id="KW-1185">Reference proteome</keyword>
<dbReference type="InterPro" id="IPR001878">
    <property type="entry name" value="Znf_CCHC"/>
</dbReference>
<evidence type="ECO:0000313" key="4">
    <source>
        <dbReference type="EnsemblProtists" id="EOD08993"/>
    </source>
</evidence>
<dbReference type="Pfam" id="PF00098">
    <property type="entry name" value="zf-CCHC"/>
    <property type="match status" value="1"/>
</dbReference>
<dbReference type="RefSeq" id="XP_005761422.1">
    <property type="nucleotide sequence ID" value="XM_005761365.1"/>
</dbReference>
<feature type="compositionally biased region" description="Gly residues" evidence="2">
    <location>
        <begin position="447"/>
        <end position="460"/>
    </location>
</feature>
<name>A0A0D3ICK8_EMIH1</name>
<feature type="compositionally biased region" description="Gly residues" evidence="2">
    <location>
        <begin position="1"/>
        <end position="12"/>
    </location>
</feature>
<keyword evidence="1" id="KW-0479">Metal-binding</keyword>
<keyword evidence="1" id="KW-0862">Zinc</keyword>
<feature type="compositionally biased region" description="Acidic residues" evidence="2">
    <location>
        <begin position="515"/>
        <end position="524"/>
    </location>
</feature>
<proteinExistence type="predicted"/>
<feature type="region of interest" description="Disordered" evidence="2">
    <location>
        <begin position="399"/>
        <end position="524"/>
    </location>
</feature>
<feature type="region of interest" description="Disordered" evidence="2">
    <location>
        <begin position="103"/>
        <end position="149"/>
    </location>
</feature>
<organism evidence="4 5">
    <name type="scientific">Emiliania huxleyi (strain CCMP1516)</name>
    <dbReference type="NCBI Taxonomy" id="280463"/>
    <lineage>
        <taxon>Eukaryota</taxon>
        <taxon>Haptista</taxon>
        <taxon>Haptophyta</taxon>
        <taxon>Prymnesiophyceae</taxon>
        <taxon>Isochrysidales</taxon>
        <taxon>Noelaerhabdaceae</taxon>
        <taxon>Emiliania</taxon>
    </lineage>
</organism>
<feature type="compositionally biased region" description="Basic residues" evidence="2">
    <location>
        <begin position="24"/>
        <end position="33"/>
    </location>
</feature>
<protein>
    <recommendedName>
        <fullName evidence="3">CCHC-type domain-containing protein</fullName>
    </recommendedName>
</protein>
<accession>A0A0D3ICK8</accession>
<dbReference type="GO" id="GO:0003676">
    <property type="term" value="F:nucleic acid binding"/>
    <property type="evidence" value="ECO:0007669"/>
    <property type="project" value="InterPro"/>
</dbReference>